<keyword evidence="4" id="KW-1185">Reference proteome</keyword>
<proteinExistence type="predicted"/>
<dbReference type="PANTHER" id="PTHR11319">
    <property type="entry name" value="G PROTEIN-COUPLED RECEPTOR-RELATED"/>
    <property type="match status" value="1"/>
</dbReference>
<feature type="non-terminal residue" evidence="3">
    <location>
        <position position="893"/>
    </location>
</feature>
<dbReference type="EMBL" id="LGRX02017069">
    <property type="protein sequence ID" value="KAK3261203.1"/>
    <property type="molecule type" value="Genomic_DNA"/>
</dbReference>
<dbReference type="AlphaFoldDB" id="A0AAE0FK37"/>
<feature type="region of interest" description="Disordered" evidence="1">
    <location>
        <begin position="94"/>
        <end position="116"/>
    </location>
</feature>
<name>A0AAE0FK37_9CHLO</name>
<gene>
    <name evidence="3" type="ORF">CYMTET_29878</name>
</gene>
<keyword evidence="2" id="KW-0812">Transmembrane</keyword>
<evidence type="ECO:0000256" key="1">
    <source>
        <dbReference type="SAM" id="MobiDB-lite"/>
    </source>
</evidence>
<comment type="caution">
    <text evidence="3">The sequence shown here is derived from an EMBL/GenBank/DDBJ whole genome shotgun (WGS) entry which is preliminary data.</text>
</comment>
<reference evidence="3 4" key="1">
    <citation type="journal article" date="2015" name="Genome Biol. Evol.">
        <title>Comparative Genomics of a Bacterivorous Green Alga Reveals Evolutionary Causalities and Consequences of Phago-Mixotrophic Mode of Nutrition.</title>
        <authorList>
            <person name="Burns J.A."/>
            <person name="Paasch A."/>
            <person name="Narechania A."/>
            <person name="Kim E."/>
        </authorList>
    </citation>
    <scope>NUCLEOTIDE SEQUENCE [LARGE SCALE GENOMIC DNA]</scope>
    <source>
        <strain evidence="3 4">PLY_AMNH</strain>
    </source>
</reference>
<keyword evidence="2" id="KW-1133">Transmembrane helix</keyword>
<feature type="transmembrane region" description="Helical" evidence="2">
    <location>
        <begin position="827"/>
        <end position="856"/>
    </location>
</feature>
<feature type="non-terminal residue" evidence="3">
    <location>
        <position position="1"/>
    </location>
</feature>
<evidence type="ECO:0000313" key="3">
    <source>
        <dbReference type="EMBL" id="KAK3261203.1"/>
    </source>
</evidence>
<dbReference type="PANTHER" id="PTHR11319:SF35">
    <property type="entry name" value="OUTER MEMBRANE PROTEIN PMPC-RELATED"/>
    <property type="match status" value="1"/>
</dbReference>
<keyword evidence="2" id="KW-0472">Membrane</keyword>
<accession>A0AAE0FK37</accession>
<feature type="transmembrane region" description="Helical" evidence="2">
    <location>
        <begin position="868"/>
        <end position="889"/>
    </location>
</feature>
<dbReference type="Proteomes" id="UP001190700">
    <property type="component" value="Unassembled WGS sequence"/>
</dbReference>
<feature type="transmembrane region" description="Helical" evidence="2">
    <location>
        <begin position="624"/>
        <end position="647"/>
    </location>
</feature>
<feature type="transmembrane region" description="Helical" evidence="2">
    <location>
        <begin position="560"/>
        <end position="583"/>
    </location>
</feature>
<sequence>SGLACTPAYNYFLVRLTQEQELKAPAENDGYESRMCANPLINTKRQAELSHNALSHRAVPEKLEQTPSKDKAIQRSGSQYVAWIKGKREQMKRKSQWASGAKVEMPPPSPPSAPRASSPLLIRLGFPHDMSRAGLACPRLLTLQIILSLTSALAQAEIPSLADSRLLSGYRTAHRRWLAADGSENACEDHQRDTATGCVCEDEFFNSSNFFRKVDGEWLLKPFTSSEAGTECSSCPEGARCQGGEQLVPLRGYWRANNKSAQVTRCDRRDRCNGAQECASSDAVATEEGSCVDGWHFLSEDCSSGYRGPLCGICTESHVQGWLDTCVACEDDEATATFVASLLLVLALAGVVGVALPWYLLEPLEPDIAVRLLPSYLLGALSVKQQQLPPQGTPVASPARQFSLGAHLLGTLSPHPTASPFQSPSLGSAVTATCQGLPDASNQNDCAHYLVAAKATLSFCQVLGALPALRVEWPGVFHGVVSIVRALVFFEFFELPLVACAVGAFSHLRRLVAYLALSLASLAALALVAMKGPGFLAALRKNASLPELASAQLEEAKQRGLHLFLVCGLCLYPSVAAVLLSTFDCVELECPEETCAGVIERRWYLRSDYDTECSSSSSEYQWSLALAGFGLVAVVAGFPAILLHLFVHYEVRGLAARRHSLSLFGHIVLLCAEGGAFSRAGLEMDTTGFTIFELGRCFTHRKPHIKAMYAHIQCLSSKQDPGSISPAKLHHLHEELETSNGSGPKEDDLEAGAGLDGMRGQVMRWGLLKAGRVAALWPHWSSVWLLDVTHGRDRDELRAYGRLWTLLAGSRTETWMAELWRLALERLFLAAMLPLIPSAALQAAVGAGVCSALAGAEWRVQVELRTSARVFALALRLVLAVVFLLGLVLELAL</sequence>
<protein>
    <submittedName>
        <fullName evidence="3">Uncharacterized protein</fullName>
    </submittedName>
</protein>
<feature type="transmembrane region" description="Helical" evidence="2">
    <location>
        <begin position="486"/>
        <end position="505"/>
    </location>
</feature>
<feature type="transmembrane region" description="Helical" evidence="2">
    <location>
        <begin position="338"/>
        <end position="361"/>
    </location>
</feature>
<organism evidence="3 4">
    <name type="scientific">Cymbomonas tetramitiformis</name>
    <dbReference type="NCBI Taxonomy" id="36881"/>
    <lineage>
        <taxon>Eukaryota</taxon>
        <taxon>Viridiplantae</taxon>
        <taxon>Chlorophyta</taxon>
        <taxon>Pyramimonadophyceae</taxon>
        <taxon>Pyramimonadales</taxon>
        <taxon>Pyramimonadaceae</taxon>
        <taxon>Cymbomonas</taxon>
    </lineage>
</organism>
<evidence type="ECO:0000313" key="4">
    <source>
        <dbReference type="Proteomes" id="UP001190700"/>
    </source>
</evidence>
<evidence type="ECO:0000256" key="2">
    <source>
        <dbReference type="SAM" id="Phobius"/>
    </source>
</evidence>
<feature type="transmembrane region" description="Helical" evidence="2">
    <location>
        <begin position="511"/>
        <end position="539"/>
    </location>
</feature>